<gene>
    <name evidence="2" type="ORF">BSIN_2061</name>
</gene>
<dbReference type="EMBL" id="FXAN01000034">
    <property type="protein sequence ID" value="SMF98775.1"/>
    <property type="molecule type" value="Genomic_DNA"/>
</dbReference>
<feature type="region of interest" description="Disordered" evidence="1">
    <location>
        <begin position="16"/>
        <end position="68"/>
    </location>
</feature>
<proteinExistence type="predicted"/>
<evidence type="ECO:0000313" key="3">
    <source>
        <dbReference type="Proteomes" id="UP000198460"/>
    </source>
</evidence>
<name>A0A238H0L0_9BURK</name>
<accession>A0A238H0L0</accession>
<dbReference type="AlphaFoldDB" id="A0A238H0L0"/>
<evidence type="ECO:0000256" key="1">
    <source>
        <dbReference type="SAM" id="MobiDB-lite"/>
    </source>
</evidence>
<organism evidence="2 3">
    <name type="scientific">Burkholderia singularis</name>
    <dbReference type="NCBI Taxonomy" id="1503053"/>
    <lineage>
        <taxon>Bacteria</taxon>
        <taxon>Pseudomonadati</taxon>
        <taxon>Pseudomonadota</taxon>
        <taxon>Betaproteobacteria</taxon>
        <taxon>Burkholderiales</taxon>
        <taxon>Burkholderiaceae</taxon>
        <taxon>Burkholderia</taxon>
        <taxon>pseudomallei group</taxon>
    </lineage>
</organism>
<protein>
    <submittedName>
        <fullName evidence="2">Uncharacterized protein</fullName>
    </submittedName>
</protein>
<evidence type="ECO:0000313" key="2">
    <source>
        <dbReference type="EMBL" id="SMF98775.1"/>
    </source>
</evidence>
<reference evidence="2 3" key="1">
    <citation type="submission" date="2017-04" db="EMBL/GenBank/DDBJ databases">
        <authorList>
            <person name="Afonso C.L."/>
            <person name="Miller P.J."/>
            <person name="Scott M.A."/>
            <person name="Spackman E."/>
            <person name="Goraichik I."/>
            <person name="Dimitrov K.M."/>
            <person name="Suarez D.L."/>
            <person name="Swayne D.E."/>
        </authorList>
    </citation>
    <scope>NUCLEOTIDE SEQUENCE [LARGE SCALE GENOMIC DNA]</scope>
    <source>
        <strain evidence="2">LMG 28154</strain>
    </source>
</reference>
<sequence length="160" mass="17787">MYVRCQADTGRYAPITAHTGNNSARRPATGKWYPDEANRCASSKKWSCMGERGEKPTSSNRDRHSHGHRSSNLYIHTVCSDGAKRATHAKIACRAAAASLQPRENKPIDTAWTSHVPRRRDSETGWIRIAAVHFHVLDVRGRALCRDLEPARSACGRNAP</sequence>
<dbReference type="Proteomes" id="UP000198460">
    <property type="component" value="Unassembled WGS sequence"/>
</dbReference>